<dbReference type="RefSeq" id="WP_210049065.1">
    <property type="nucleotide sequence ID" value="NZ_JAGINX010000001.1"/>
</dbReference>
<sequence length="166" mass="18163">MTGPTEGEMTMALHGVEVGEGGMLITVTFTPEYEQDGEPAHFVEDMHNPNNANIMSYLLPVVSDRENLKAYYVPVEIPERSGGGWVTRSDNAWASDVDVHVHSGDTLTMWAYVPTPEDDIDTVDVSVVPGAPEFRDVEIEWGDHSPADHSGSGDEDEDEAAEDDDE</sequence>
<evidence type="ECO:0000313" key="2">
    <source>
        <dbReference type="EMBL" id="MBP2318652.1"/>
    </source>
</evidence>
<organism evidence="2 3">
    <name type="scientific">Nesterenkonia lacusekhoensis</name>
    <dbReference type="NCBI Taxonomy" id="150832"/>
    <lineage>
        <taxon>Bacteria</taxon>
        <taxon>Bacillati</taxon>
        <taxon>Actinomycetota</taxon>
        <taxon>Actinomycetes</taxon>
        <taxon>Micrococcales</taxon>
        <taxon>Micrococcaceae</taxon>
        <taxon>Nesterenkonia</taxon>
    </lineage>
</organism>
<dbReference type="EMBL" id="JAGINX010000001">
    <property type="protein sequence ID" value="MBP2318652.1"/>
    <property type="molecule type" value="Genomic_DNA"/>
</dbReference>
<name>A0ABS4T2I2_9MICC</name>
<feature type="compositionally biased region" description="Acidic residues" evidence="1">
    <location>
        <begin position="153"/>
        <end position="166"/>
    </location>
</feature>
<gene>
    <name evidence="2" type="ORF">JOF45_001671</name>
</gene>
<accession>A0ABS4T2I2</accession>
<reference evidence="2 3" key="1">
    <citation type="submission" date="2021-03" db="EMBL/GenBank/DDBJ databases">
        <title>Sequencing the genomes of 1000 actinobacteria strains.</title>
        <authorList>
            <person name="Klenk H.-P."/>
        </authorList>
    </citation>
    <scope>NUCLEOTIDE SEQUENCE [LARGE SCALE GENOMIC DNA]</scope>
    <source>
        <strain evidence="2 3">DSM 12544</strain>
    </source>
</reference>
<protein>
    <submittedName>
        <fullName evidence="2">Uncharacterized protein</fullName>
    </submittedName>
</protein>
<dbReference type="Proteomes" id="UP001519331">
    <property type="component" value="Unassembled WGS sequence"/>
</dbReference>
<feature type="region of interest" description="Disordered" evidence="1">
    <location>
        <begin position="135"/>
        <end position="166"/>
    </location>
</feature>
<keyword evidence="3" id="KW-1185">Reference proteome</keyword>
<evidence type="ECO:0000256" key="1">
    <source>
        <dbReference type="SAM" id="MobiDB-lite"/>
    </source>
</evidence>
<evidence type="ECO:0000313" key="3">
    <source>
        <dbReference type="Proteomes" id="UP001519331"/>
    </source>
</evidence>
<feature type="compositionally biased region" description="Basic and acidic residues" evidence="1">
    <location>
        <begin position="135"/>
        <end position="147"/>
    </location>
</feature>
<proteinExistence type="predicted"/>
<comment type="caution">
    <text evidence="2">The sequence shown here is derived from an EMBL/GenBank/DDBJ whole genome shotgun (WGS) entry which is preliminary data.</text>
</comment>